<dbReference type="EMBL" id="KN833737">
    <property type="protein sequence ID" value="KIK22610.1"/>
    <property type="molecule type" value="Genomic_DNA"/>
</dbReference>
<dbReference type="PANTHER" id="PTHR31901">
    <property type="entry name" value="GH3 DOMAIN-CONTAINING PROTEIN"/>
    <property type="match status" value="1"/>
</dbReference>
<feature type="domain" description="GH3 C-terminal" evidence="2">
    <location>
        <begin position="458"/>
        <end position="570"/>
    </location>
</feature>
<dbReference type="HOGENOM" id="CLU_032936_0_0_1"/>
<organism evidence="3 4">
    <name type="scientific">Pisolithus microcarpus 441</name>
    <dbReference type="NCBI Taxonomy" id="765257"/>
    <lineage>
        <taxon>Eukaryota</taxon>
        <taxon>Fungi</taxon>
        <taxon>Dikarya</taxon>
        <taxon>Basidiomycota</taxon>
        <taxon>Agaricomycotina</taxon>
        <taxon>Agaricomycetes</taxon>
        <taxon>Agaricomycetidae</taxon>
        <taxon>Boletales</taxon>
        <taxon>Sclerodermatineae</taxon>
        <taxon>Pisolithaceae</taxon>
        <taxon>Pisolithus</taxon>
    </lineage>
</organism>
<reference evidence="4" key="2">
    <citation type="submission" date="2015-01" db="EMBL/GenBank/DDBJ databases">
        <title>Evolutionary Origins and Diversification of the Mycorrhizal Mutualists.</title>
        <authorList>
            <consortium name="DOE Joint Genome Institute"/>
            <consortium name="Mycorrhizal Genomics Consortium"/>
            <person name="Kohler A."/>
            <person name="Kuo A."/>
            <person name="Nagy L.G."/>
            <person name="Floudas D."/>
            <person name="Copeland A."/>
            <person name="Barry K.W."/>
            <person name="Cichocki N."/>
            <person name="Veneault-Fourrey C."/>
            <person name="LaButti K."/>
            <person name="Lindquist E.A."/>
            <person name="Lipzen A."/>
            <person name="Lundell T."/>
            <person name="Morin E."/>
            <person name="Murat C."/>
            <person name="Riley R."/>
            <person name="Ohm R."/>
            <person name="Sun H."/>
            <person name="Tunlid A."/>
            <person name="Henrissat B."/>
            <person name="Grigoriev I.V."/>
            <person name="Hibbett D.S."/>
            <person name="Martin F."/>
        </authorList>
    </citation>
    <scope>NUCLEOTIDE SEQUENCE [LARGE SCALE GENOMIC DNA]</scope>
    <source>
        <strain evidence="4">441</strain>
    </source>
</reference>
<name>A0A0C9YCS4_9AGAM</name>
<dbReference type="GO" id="GO:0016881">
    <property type="term" value="F:acid-amino acid ligase activity"/>
    <property type="evidence" value="ECO:0007669"/>
    <property type="project" value="TreeGrafter"/>
</dbReference>
<feature type="domain" description="GH3 middle" evidence="1">
    <location>
        <begin position="375"/>
        <end position="442"/>
    </location>
</feature>
<sequence length="585" mass="65098">MSLLPTVYPLSTLSPELKAALQERTERCLMDIVGTNITTHYGISAPSLSLFRQAIAGKDVQEDPTVIIDFRQAVPLTDYGCYSPFIANFFRRPCKQSELENLLAPGLPVFVAKSSSTTGNKPKLFPKYPRQRPTTPPGFSKLVHLTSPGKAVHMFSLALRDVLDIMGDDGEVVKKIPVCFGSSGAVRSVENWSVETDNTRMGTTMPGCVSPWATGFITHYRSFLLIHALFALSDPTVERFLMTFITFFVDLIRYVHENWDLLITSIRDGTIPDIGHIEHVRKYLQANFRANPERAEELQNIGPPLDCPGWAQRVWPNLKNISCVCSSTFATLISKARSVLGPNVLIHNLGYGCTECPIGKMLNVDDTETFVPETGDYIEYLDPSGAPVHENILQAWDLEPGKCYQPVVTTEGGLWRYLIDDVIQVTGFDPRDGLPVFKFRGRKSMALRLPIDEVTEAHLVSVIRALSTEDIAEVLEFTAVADARELPQTVGFFIEIIGDIGRGATAARQKAFEALVRANEDHQRSFDAGQLRLPTIRVVKPGTFAEYRLWRGESMNAGVGQIKVPAVMLNEDQQEWIAERVIAEL</sequence>
<evidence type="ECO:0000259" key="1">
    <source>
        <dbReference type="Pfam" id="PF23571"/>
    </source>
</evidence>
<keyword evidence="4" id="KW-1185">Reference proteome</keyword>
<dbReference type="InterPro" id="IPR004993">
    <property type="entry name" value="GH3"/>
</dbReference>
<dbReference type="InterPro" id="IPR055377">
    <property type="entry name" value="GH3_M"/>
</dbReference>
<dbReference type="Pfam" id="PF03321">
    <property type="entry name" value="GH3"/>
    <property type="match status" value="1"/>
</dbReference>
<reference evidence="3 4" key="1">
    <citation type="submission" date="2014-04" db="EMBL/GenBank/DDBJ databases">
        <authorList>
            <consortium name="DOE Joint Genome Institute"/>
            <person name="Kuo A."/>
            <person name="Kohler A."/>
            <person name="Costa M.D."/>
            <person name="Nagy L.G."/>
            <person name="Floudas D."/>
            <person name="Copeland A."/>
            <person name="Barry K.W."/>
            <person name="Cichocki N."/>
            <person name="Veneault-Fourrey C."/>
            <person name="LaButti K."/>
            <person name="Lindquist E.A."/>
            <person name="Lipzen A."/>
            <person name="Lundell T."/>
            <person name="Morin E."/>
            <person name="Murat C."/>
            <person name="Sun H."/>
            <person name="Tunlid A."/>
            <person name="Henrissat B."/>
            <person name="Grigoriev I.V."/>
            <person name="Hibbett D.S."/>
            <person name="Martin F."/>
            <person name="Nordberg H.P."/>
            <person name="Cantor M.N."/>
            <person name="Hua S.X."/>
        </authorList>
    </citation>
    <scope>NUCLEOTIDE SEQUENCE [LARGE SCALE GENOMIC DNA]</scope>
    <source>
        <strain evidence="3 4">441</strain>
    </source>
</reference>
<dbReference type="Pfam" id="PF23572">
    <property type="entry name" value="GH3_C"/>
    <property type="match status" value="1"/>
</dbReference>
<evidence type="ECO:0000313" key="4">
    <source>
        <dbReference type="Proteomes" id="UP000054018"/>
    </source>
</evidence>
<accession>A0A0C9YCS4</accession>
<dbReference type="Pfam" id="PF23571">
    <property type="entry name" value="GH3_M"/>
    <property type="match status" value="1"/>
</dbReference>
<dbReference type="InterPro" id="IPR055378">
    <property type="entry name" value="GH3_C"/>
</dbReference>
<dbReference type="Proteomes" id="UP000054018">
    <property type="component" value="Unassembled WGS sequence"/>
</dbReference>
<protein>
    <recommendedName>
        <fullName evidence="5">GH3 auxin-responsive promoter</fullName>
    </recommendedName>
</protein>
<evidence type="ECO:0000313" key="3">
    <source>
        <dbReference type="EMBL" id="KIK22610.1"/>
    </source>
</evidence>
<gene>
    <name evidence="3" type="ORF">PISMIDRAFT_680012</name>
</gene>
<evidence type="ECO:0008006" key="5">
    <source>
        <dbReference type="Google" id="ProtNLM"/>
    </source>
</evidence>
<dbReference type="AlphaFoldDB" id="A0A0C9YCS4"/>
<dbReference type="OrthoDB" id="10004661at2759"/>
<evidence type="ECO:0000259" key="2">
    <source>
        <dbReference type="Pfam" id="PF23572"/>
    </source>
</evidence>
<dbReference type="GO" id="GO:0005737">
    <property type="term" value="C:cytoplasm"/>
    <property type="evidence" value="ECO:0007669"/>
    <property type="project" value="TreeGrafter"/>
</dbReference>
<proteinExistence type="predicted"/>
<dbReference type="PANTHER" id="PTHR31901:SF9">
    <property type="entry name" value="GH3 DOMAIN-CONTAINING PROTEIN"/>
    <property type="match status" value="1"/>
</dbReference>